<keyword evidence="4" id="KW-0597">Phosphoprotein</keyword>
<evidence type="ECO:0000256" key="7">
    <source>
        <dbReference type="ARBA" id="ARBA00022777"/>
    </source>
</evidence>
<dbReference type="InterPro" id="IPR005467">
    <property type="entry name" value="His_kinase_dom"/>
</dbReference>
<evidence type="ECO:0000256" key="1">
    <source>
        <dbReference type="ARBA" id="ARBA00000085"/>
    </source>
</evidence>
<evidence type="ECO:0000256" key="9">
    <source>
        <dbReference type="ARBA" id="ARBA00023012"/>
    </source>
</evidence>
<name>A0ABY5W4Q9_9ACTN</name>
<dbReference type="EC" id="2.7.13.3" evidence="3"/>
<dbReference type="Pfam" id="PF00512">
    <property type="entry name" value="HisKA"/>
    <property type="match status" value="1"/>
</dbReference>
<dbReference type="Gene3D" id="3.30.450.350">
    <property type="entry name" value="CHASE domain"/>
    <property type="match status" value="1"/>
</dbReference>
<dbReference type="InterPro" id="IPR013656">
    <property type="entry name" value="PAS_4"/>
</dbReference>
<dbReference type="SUPFAM" id="SSF55785">
    <property type="entry name" value="PYP-like sensor domain (PAS domain)"/>
    <property type="match status" value="2"/>
</dbReference>
<dbReference type="InterPro" id="IPR042240">
    <property type="entry name" value="CHASE_sf"/>
</dbReference>
<comment type="catalytic activity">
    <reaction evidence="1">
        <text>ATP + protein L-histidine = ADP + protein N-phospho-L-histidine.</text>
        <dbReference type="EC" id="2.7.13.3"/>
    </reaction>
</comment>
<evidence type="ECO:0000256" key="10">
    <source>
        <dbReference type="ARBA" id="ARBA00023136"/>
    </source>
</evidence>
<accession>A0ABY5W4Q9</accession>
<dbReference type="InterPro" id="IPR050351">
    <property type="entry name" value="BphY/WalK/GraS-like"/>
</dbReference>
<comment type="subcellular location">
    <subcellularLocation>
        <location evidence="2">Cell membrane</location>
    </subcellularLocation>
</comment>
<dbReference type="InterPro" id="IPR036890">
    <property type="entry name" value="HATPase_C_sf"/>
</dbReference>
<dbReference type="Pfam" id="PF08448">
    <property type="entry name" value="PAS_4"/>
    <property type="match status" value="1"/>
</dbReference>
<dbReference type="Pfam" id="PF03924">
    <property type="entry name" value="CHASE"/>
    <property type="match status" value="1"/>
</dbReference>
<dbReference type="Gene3D" id="3.30.450.20">
    <property type="entry name" value="PAS domain"/>
    <property type="match status" value="2"/>
</dbReference>
<dbReference type="Gene3D" id="1.10.287.130">
    <property type="match status" value="1"/>
</dbReference>
<evidence type="ECO:0000256" key="3">
    <source>
        <dbReference type="ARBA" id="ARBA00012438"/>
    </source>
</evidence>
<dbReference type="PRINTS" id="PR00344">
    <property type="entry name" value="BCTRLSENSOR"/>
</dbReference>
<evidence type="ECO:0000259" key="15">
    <source>
        <dbReference type="PROSITE" id="PS50113"/>
    </source>
</evidence>
<evidence type="ECO:0000256" key="2">
    <source>
        <dbReference type="ARBA" id="ARBA00004236"/>
    </source>
</evidence>
<keyword evidence="10 12" id="KW-0472">Membrane</keyword>
<sequence length="824" mass="88929">MGVRLQVTGVVLLGLLASGGLGLLMHRVERDHAGQVLDRRVAAAQDAVVAAGQRYVDVLRLTAGALEALPEVDADGFTVATAPVGQLWLPGAASVDFVAAVPDSGVAAAQADWRERGVPGLMLTPAQGLVRHYFPVLRRTIDATAAGAAPPGTDLGASSQVTGAVERAERVGLPAVSQPFAEGGEERPVVMLQRVLDRSDGALRGFVAMTVHLPAFFAGTMPEPSGELRAMTLGVLDGSGLRPVARIDGTTGGDDLRRSVAVQVADQRWQLDVVAGGEGYLDEGMFLAGLALTLVTALLVSTLATSRRRAEERVAEATAELRVAGAVARQQATLRGAAMDTIGDGVLVIDRHGKVLWLNPTARAILGPEAAGHLASEWPELLDIREMDAATRHRLRNLLNAGRESQVECVIRGRRIDVRLRSLVQDGEPAGAVAVLRDVTDSNAAAEQLRASEELLQVLLDGARDYAIYLLDPHGAVVTWSANAERLMGYRSEEVIDGPYDRFFTAEDAAEGLPRRLLAEAAERGRVEIDGPRVRKDRSVFWTYGLITAVRNTDGSVRGFVNVSQDVSNRKAADLVIERLNADLEQRVEERTADLESFSYSVSHDLRAPLRAIDGFAKMLALEHGDALDEQGRRYLGRIRAGAQRMGELIDGLLAFSRLQRQELTNQRVRLDDLVADVWDELTIERGDRDIVLTVGELPDALGDPRLIRHVVANLLGNAVKYTRDVSSARIEVGHKVTAGGDATYFVRDNGTGFDMRYADKLFKVFQRLHRAEDYEGTGIGLALAHRIVQRHGGQIWADATPGDGATFYFTLPADMPALEVVSP</sequence>
<keyword evidence="17" id="KW-1185">Reference proteome</keyword>
<evidence type="ECO:0000313" key="17">
    <source>
        <dbReference type="Proteomes" id="UP001059617"/>
    </source>
</evidence>
<feature type="transmembrane region" description="Helical" evidence="12">
    <location>
        <begin position="6"/>
        <end position="25"/>
    </location>
</feature>
<feature type="domain" description="PAC" evidence="15">
    <location>
        <begin position="527"/>
        <end position="579"/>
    </location>
</feature>
<keyword evidence="8 12" id="KW-1133">Transmembrane helix</keyword>
<evidence type="ECO:0000256" key="6">
    <source>
        <dbReference type="ARBA" id="ARBA00022692"/>
    </source>
</evidence>
<dbReference type="Proteomes" id="UP001059617">
    <property type="component" value="Chromosome"/>
</dbReference>
<dbReference type="SUPFAM" id="SSF47384">
    <property type="entry name" value="Homodimeric domain of signal transducing histidine kinase"/>
    <property type="match status" value="1"/>
</dbReference>
<dbReference type="Pfam" id="PF02518">
    <property type="entry name" value="HATPase_c"/>
    <property type="match status" value="1"/>
</dbReference>
<dbReference type="InterPro" id="IPR004358">
    <property type="entry name" value="Sig_transdc_His_kin-like_C"/>
</dbReference>
<evidence type="ECO:0000259" key="13">
    <source>
        <dbReference type="PROSITE" id="PS50109"/>
    </source>
</evidence>
<dbReference type="InterPro" id="IPR000014">
    <property type="entry name" value="PAS"/>
</dbReference>
<dbReference type="InterPro" id="IPR035965">
    <property type="entry name" value="PAS-like_dom_sf"/>
</dbReference>
<dbReference type="PROSITE" id="PS50112">
    <property type="entry name" value="PAS"/>
    <property type="match status" value="2"/>
</dbReference>
<dbReference type="Pfam" id="PF13426">
    <property type="entry name" value="PAS_9"/>
    <property type="match status" value="1"/>
</dbReference>
<evidence type="ECO:0000313" key="16">
    <source>
        <dbReference type="EMBL" id="UWP83698.1"/>
    </source>
</evidence>
<dbReference type="InterPro" id="IPR003661">
    <property type="entry name" value="HisK_dim/P_dom"/>
</dbReference>
<evidence type="ECO:0000256" key="8">
    <source>
        <dbReference type="ARBA" id="ARBA00022989"/>
    </source>
</evidence>
<keyword evidence="6 12" id="KW-0812">Transmembrane</keyword>
<keyword evidence="5" id="KW-0808">Transferase</keyword>
<dbReference type="Gene3D" id="3.30.565.10">
    <property type="entry name" value="Histidine kinase-like ATPase, C-terminal domain"/>
    <property type="match status" value="1"/>
</dbReference>
<dbReference type="PANTHER" id="PTHR42878">
    <property type="entry name" value="TWO-COMPONENT HISTIDINE KINASE"/>
    <property type="match status" value="1"/>
</dbReference>
<dbReference type="InterPro" id="IPR006189">
    <property type="entry name" value="CHASE_dom"/>
</dbReference>
<dbReference type="EMBL" id="CP073720">
    <property type="protein sequence ID" value="UWP83698.1"/>
    <property type="molecule type" value="Genomic_DNA"/>
</dbReference>
<evidence type="ECO:0000256" key="12">
    <source>
        <dbReference type="SAM" id="Phobius"/>
    </source>
</evidence>
<organism evidence="16 17">
    <name type="scientific">Dactylosporangium fulvum</name>
    <dbReference type="NCBI Taxonomy" id="53359"/>
    <lineage>
        <taxon>Bacteria</taxon>
        <taxon>Bacillati</taxon>
        <taxon>Actinomycetota</taxon>
        <taxon>Actinomycetes</taxon>
        <taxon>Micromonosporales</taxon>
        <taxon>Micromonosporaceae</taxon>
        <taxon>Dactylosporangium</taxon>
    </lineage>
</organism>
<dbReference type="SMART" id="SM00387">
    <property type="entry name" value="HATPase_c"/>
    <property type="match status" value="1"/>
</dbReference>
<dbReference type="PROSITE" id="PS50113">
    <property type="entry name" value="PAC"/>
    <property type="match status" value="1"/>
</dbReference>
<dbReference type="InterPro" id="IPR003594">
    <property type="entry name" value="HATPase_dom"/>
</dbReference>
<dbReference type="PANTHER" id="PTHR42878:SF15">
    <property type="entry name" value="BACTERIOPHYTOCHROME"/>
    <property type="match status" value="1"/>
</dbReference>
<feature type="domain" description="PAS" evidence="14">
    <location>
        <begin position="338"/>
        <end position="367"/>
    </location>
</feature>
<feature type="domain" description="PAS" evidence="14">
    <location>
        <begin position="452"/>
        <end position="497"/>
    </location>
</feature>
<evidence type="ECO:0000256" key="4">
    <source>
        <dbReference type="ARBA" id="ARBA00022553"/>
    </source>
</evidence>
<feature type="domain" description="Histidine kinase" evidence="13">
    <location>
        <begin position="601"/>
        <end position="816"/>
    </location>
</feature>
<dbReference type="SMART" id="SM00091">
    <property type="entry name" value="PAS"/>
    <property type="match status" value="2"/>
</dbReference>
<dbReference type="RefSeq" id="WP_259861497.1">
    <property type="nucleotide sequence ID" value="NZ_BAAAST010000010.1"/>
</dbReference>
<dbReference type="PROSITE" id="PS50109">
    <property type="entry name" value="HIS_KIN"/>
    <property type="match status" value="1"/>
</dbReference>
<evidence type="ECO:0000256" key="11">
    <source>
        <dbReference type="ARBA" id="ARBA00039401"/>
    </source>
</evidence>
<gene>
    <name evidence="16" type="ORF">Dfulv_05365</name>
</gene>
<protein>
    <recommendedName>
        <fullName evidence="11">Sensor-like histidine kinase SenX3</fullName>
        <ecNumber evidence="3">2.7.13.3</ecNumber>
    </recommendedName>
</protein>
<dbReference type="SUPFAM" id="SSF55874">
    <property type="entry name" value="ATPase domain of HSP90 chaperone/DNA topoisomerase II/histidine kinase"/>
    <property type="match status" value="1"/>
</dbReference>
<dbReference type="CDD" id="cd00130">
    <property type="entry name" value="PAS"/>
    <property type="match status" value="2"/>
</dbReference>
<evidence type="ECO:0000256" key="5">
    <source>
        <dbReference type="ARBA" id="ARBA00022679"/>
    </source>
</evidence>
<proteinExistence type="predicted"/>
<evidence type="ECO:0000259" key="14">
    <source>
        <dbReference type="PROSITE" id="PS50112"/>
    </source>
</evidence>
<reference evidence="16" key="1">
    <citation type="submission" date="2021-04" db="EMBL/GenBank/DDBJ databases">
        <authorList>
            <person name="Hartkoorn R.C."/>
            <person name="Beaudoing E."/>
            <person name="Hot D."/>
        </authorList>
    </citation>
    <scope>NUCLEOTIDE SEQUENCE</scope>
    <source>
        <strain evidence="16">NRRL B-16292</strain>
    </source>
</reference>
<dbReference type="InterPro" id="IPR000700">
    <property type="entry name" value="PAS-assoc_C"/>
</dbReference>
<dbReference type="SMART" id="SM00388">
    <property type="entry name" value="HisKA"/>
    <property type="match status" value="1"/>
</dbReference>
<keyword evidence="7" id="KW-0418">Kinase</keyword>
<dbReference type="NCBIfam" id="TIGR00229">
    <property type="entry name" value="sensory_box"/>
    <property type="match status" value="2"/>
</dbReference>
<dbReference type="CDD" id="cd00082">
    <property type="entry name" value="HisKA"/>
    <property type="match status" value="1"/>
</dbReference>
<reference evidence="16" key="2">
    <citation type="submission" date="2022-09" db="EMBL/GenBank/DDBJ databases">
        <title>Biosynthetic gene clusters of Dactylosporangioum fulvum.</title>
        <authorList>
            <person name="Caradec T."/>
        </authorList>
    </citation>
    <scope>NUCLEOTIDE SEQUENCE</scope>
    <source>
        <strain evidence="16">NRRL B-16292</strain>
    </source>
</reference>
<keyword evidence="9" id="KW-0902">Two-component regulatory system</keyword>
<dbReference type="InterPro" id="IPR036097">
    <property type="entry name" value="HisK_dim/P_sf"/>
</dbReference>